<sequence>MLNGDFKSGMISESDVKAFKPLPSPDELRKINPKCYESVKSCNTGNGCRRDGYFQLCRACDKKEEGCEVNPNYKFPTLQKAPTPLKPSELESAVSKDAKGSQTVTKKKDGSAAGASSGVSSLQFAVASIAASVLAALAL</sequence>
<evidence type="ECO:0000313" key="2">
    <source>
        <dbReference type="EMBL" id="KAJ0395523.1"/>
    </source>
</evidence>
<reference evidence="2" key="1">
    <citation type="submission" date="2021-12" db="EMBL/GenBank/DDBJ databases">
        <title>Prjna785345.</title>
        <authorList>
            <person name="Rujirawat T."/>
            <person name="Krajaejun T."/>
        </authorList>
    </citation>
    <scope>NUCLEOTIDE SEQUENCE</scope>
    <source>
        <strain evidence="2">Pi057C3</strain>
    </source>
</reference>
<feature type="region of interest" description="Disordered" evidence="1">
    <location>
        <begin position="78"/>
        <end position="116"/>
    </location>
</feature>
<evidence type="ECO:0000256" key="1">
    <source>
        <dbReference type="SAM" id="MobiDB-lite"/>
    </source>
</evidence>
<organism evidence="2 3">
    <name type="scientific">Pythium insidiosum</name>
    <name type="common">Pythiosis disease agent</name>
    <dbReference type="NCBI Taxonomy" id="114742"/>
    <lineage>
        <taxon>Eukaryota</taxon>
        <taxon>Sar</taxon>
        <taxon>Stramenopiles</taxon>
        <taxon>Oomycota</taxon>
        <taxon>Peronosporomycetes</taxon>
        <taxon>Pythiales</taxon>
        <taxon>Pythiaceae</taxon>
        <taxon>Pythium</taxon>
    </lineage>
</organism>
<keyword evidence="3" id="KW-1185">Reference proteome</keyword>
<gene>
    <name evidence="2" type="ORF">P43SY_001270</name>
</gene>
<dbReference type="AlphaFoldDB" id="A0AAD5M5M6"/>
<proteinExistence type="predicted"/>
<evidence type="ECO:0000313" key="3">
    <source>
        <dbReference type="Proteomes" id="UP001209570"/>
    </source>
</evidence>
<name>A0AAD5M5M6_PYTIN</name>
<protein>
    <submittedName>
        <fullName evidence="2">Uncharacterized protein</fullName>
    </submittedName>
</protein>
<dbReference type="Proteomes" id="UP001209570">
    <property type="component" value="Unassembled WGS sequence"/>
</dbReference>
<accession>A0AAD5M5M6</accession>
<comment type="caution">
    <text evidence="2">The sequence shown here is derived from an EMBL/GenBank/DDBJ whole genome shotgun (WGS) entry which is preliminary data.</text>
</comment>
<dbReference type="EMBL" id="JAKCXM010000340">
    <property type="protein sequence ID" value="KAJ0395523.1"/>
    <property type="molecule type" value="Genomic_DNA"/>
</dbReference>